<reference evidence="1 2" key="1">
    <citation type="journal article" date="2022" name="Hortic Res">
        <title>A haplotype resolved chromosomal level avocado genome allows analysis of novel avocado genes.</title>
        <authorList>
            <person name="Nath O."/>
            <person name="Fletcher S.J."/>
            <person name="Hayward A."/>
            <person name="Shaw L.M."/>
            <person name="Masouleh A.K."/>
            <person name="Furtado A."/>
            <person name="Henry R.J."/>
            <person name="Mitter N."/>
        </authorList>
    </citation>
    <scope>NUCLEOTIDE SEQUENCE [LARGE SCALE GENOMIC DNA]</scope>
    <source>
        <strain evidence="2">cv. Hass</strain>
    </source>
</reference>
<protein>
    <submittedName>
        <fullName evidence="1">Uncharacterized protein</fullName>
    </submittedName>
</protein>
<sequence length="116" mass="13439">MRGSEWGCGRGTHLIFIFRRPGQNPCRGADFPHFETAENRFSPKTSQCFRLSLSFQEVIIKIILFLISILEVILPGNKNIDTGRRELTILWDLANHQQFEGRFFKTGGWIFFEAAF</sequence>
<proteinExistence type="predicted"/>
<evidence type="ECO:0000313" key="1">
    <source>
        <dbReference type="EMBL" id="KAJ8647830.1"/>
    </source>
</evidence>
<accession>A0ACC2MQ27</accession>
<dbReference type="EMBL" id="CM056809">
    <property type="protein sequence ID" value="KAJ8647830.1"/>
    <property type="molecule type" value="Genomic_DNA"/>
</dbReference>
<organism evidence="1 2">
    <name type="scientific">Persea americana</name>
    <name type="common">Avocado</name>
    <dbReference type="NCBI Taxonomy" id="3435"/>
    <lineage>
        <taxon>Eukaryota</taxon>
        <taxon>Viridiplantae</taxon>
        <taxon>Streptophyta</taxon>
        <taxon>Embryophyta</taxon>
        <taxon>Tracheophyta</taxon>
        <taxon>Spermatophyta</taxon>
        <taxon>Magnoliopsida</taxon>
        <taxon>Magnoliidae</taxon>
        <taxon>Laurales</taxon>
        <taxon>Lauraceae</taxon>
        <taxon>Persea</taxon>
    </lineage>
</organism>
<gene>
    <name evidence="1" type="ORF">MRB53_000853</name>
</gene>
<name>A0ACC2MQ27_PERAE</name>
<comment type="caution">
    <text evidence="1">The sequence shown here is derived from an EMBL/GenBank/DDBJ whole genome shotgun (WGS) entry which is preliminary data.</text>
</comment>
<evidence type="ECO:0000313" key="2">
    <source>
        <dbReference type="Proteomes" id="UP001234297"/>
    </source>
</evidence>
<dbReference type="Proteomes" id="UP001234297">
    <property type="component" value="Chromosome 1"/>
</dbReference>
<keyword evidence="2" id="KW-1185">Reference proteome</keyword>